<proteinExistence type="inferred from homology"/>
<dbReference type="SUPFAM" id="SSF46785">
    <property type="entry name" value="Winged helix' DNA-binding domain"/>
    <property type="match status" value="1"/>
</dbReference>
<dbReference type="InterPro" id="IPR036388">
    <property type="entry name" value="WH-like_DNA-bd_sf"/>
</dbReference>
<dbReference type="InterPro" id="IPR005119">
    <property type="entry name" value="LysR_subst-bd"/>
</dbReference>
<dbReference type="InterPro" id="IPR058163">
    <property type="entry name" value="LysR-type_TF_proteobact-type"/>
</dbReference>
<dbReference type="Pfam" id="PF00126">
    <property type="entry name" value="HTH_1"/>
    <property type="match status" value="1"/>
</dbReference>
<evidence type="ECO:0000256" key="4">
    <source>
        <dbReference type="ARBA" id="ARBA00023163"/>
    </source>
</evidence>
<comment type="caution">
    <text evidence="6">The sequence shown here is derived from an EMBL/GenBank/DDBJ whole genome shotgun (WGS) entry which is preliminary data.</text>
</comment>
<dbReference type="Pfam" id="PF03466">
    <property type="entry name" value="LysR_substrate"/>
    <property type="match status" value="1"/>
</dbReference>
<evidence type="ECO:0000313" key="6">
    <source>
        <dbReference type="EMBL" id="MFC6760687.1"/>
    </source>
</evidence>
<dbReference type="Gene3D" id="1.10.10.10">
    <property type="entry name" value="Winged helix-like DNA-binding domain superfamily/Winged helix DNA-binding domain"/>
    <property type="match status" value="1"/>
</dbReference>
<keyword evidence="7" id="KW-1185">Reference proteome</keyword>
<evidence type="ECO:0000259" key="5">
    <source>
        <dbReference type="PROSITE" id="PS50931"/>
    </source>
</evidence>
<sequence length="243" mass="26847">MDIRALDWSLLQSFLQVAKAGSLSAASRACGVSQPTLGRHVRALETALEQPLFIRKPDGQSLTALGHQLYDHVRKMEDAASHVALTAAGKSARLEGRVRITASRVVAYWHLPPILARLRAEEPGIQIDLVASDMPENLMHREADIALRMFRPERGNLIAQKIAELPLGLYAAQSYIARAGRPDTPEALMKMDFVGFDRSELILRLMAQNGLHVTRDFFPLRCEDQLVNWSLVCSGAVWAGSSV</sequence>
<dbReference type="PANTHER" id="PTHR30537">
    <property type="entry name" value="HTH-TYPE TRANSCRIPTIONAL REGULATOR"/>
    <property type="match status" value="1"/>
</dbReference>
<reference evidence="7" key="1">
    <citation type="journal article" date="2019" name="Int. J. Syst. Evol. Microbiol.">
        <title>The Global Catalogue of Microorganisms (GCM) 10K type strain sequencing project: providing services to taxonomists for standard genome sequencing and annotation.</title>
        <authorList>
            <consortium name="The Broad Institute Genomics Platform"/>
            <consortium name="The Broad Institute Genome Sequencing Center for Infectious Disease"/>
            <person name="Wu L."/>
            <person name="Ma J."/>
        </authorList>
    </citation>
    <scope>NUCLEOTIDE SEQUENCE [LARGE SCALE GENOMIC DNA]</scope>
    <source>
        <strain evidence="7">CCUG 66188</strain>
    </source>
</reference>
<evidence type="ECO:0000256" key="1">
    <source>
        <dbReference type="ARBA" id="ARBA00009437"/>
    </source>
</evidence>
<gene>
    <name evidence="6" type="ORF">ACFQFQ_16235</name>
</gene>
<dbReference type="InterPro" id="IPR000847">
    <property type="entry name" value="LysR_HTH_N"/>
</dbReference>
<dbReference type="PANTHER" id="PTHR30537:SF3">
    <property type="entry name" value="TRANSCRIPTIONAL REGULATORY PROTEIN"/>
    <property type="match status" value="1"/>
</dbReference>
<dbReference type="Proteomes" id="UP001596353">
    <property type="component" value="Unassembled WGS sequence"/>
</dbReference>
<protein>
    <submittedName>
        <fullName evidence="6">LysR family transcriptional regulator</fullName>
    </submittedName>
</protein>
<keyword evidence="2" id="KW-0805">Transcription regulation</keyword>
<comment type="similarity">
    <text evidence="1">Belongs to the LysR transcriptional regulatory family.</text>
</comment>
<keyword evidence="3" id="KW-0238">DNA-binding</keyword>
<dbReference type="Gene3D" id="3.40.190.290">
    <property type="match status" value="1"/>
</dbReference>
<feature type="domain" description="HTH lysR-type" evidence="5">
    <location>
        <begin position="6"/>
        <end position="63"/>
    </location>
</feature>
<dbReference type="PROSITE" id="PS50931">
    <property type="entry name" value="HTH_LYSR"/>
    <property type="match status" value="1"/>
</dbReference>
<organism evidence="6 7">
    <name type="scientific">Sulfitobacter porphyrae</name>
    <dbReference type="NCBI Taxonomy" id="1246864"/>
    <lineage>
        <taxon>Bacteria</taxon>
        <taxon>Pseudomonadati</taxon>
        <taxon>Pseudomonadota</taxon>
        <taxon>Alphaproteobacteria</taxon>
        <taxon>Rhodobacterales</taxon>
        <taxon>Roseobacteraceae</taxon>
        <taxon>Sulfitobacter</taxon>
    </lineage>
</organism>
<evidence type="ECO:0000313" key="7">
    <source>
        <dbReference type="Proteomes" id="UP001596353"/>
    </source>
</evidence>
<accession>A0ABW2B5M3</accession>
<name>A0ABW2B5M3_9RHOB</name>
<dbReference type="InterPro" id="IPR036390">
    <property type="entry name" value="WH_DNA-bd_sf"/>
</dbReference>
<evidence type="ECO:0000256" key="3">
    <source>
        <dbReference type="ARBA" id="ARBA00023125"/>
    </source>
</evidence>
<evidence type="ECO:0000256" key="2">
    <source>
        <dbReference type="ARBA" id="ARBA00023015"/>
    </source>
</evidence>
<keyword evidence="4" id="KW-0804">Transcription</keyword>
<dbReference type="SUPFAM" id="SSF53850">
    <property type="entry name" value="Periplasmic binding protein-like II"/>
    <property type="match status" value="1"/>
</dbReference>
<dbReference type="EMBL" id="JBHSWG010000001">
    <property type="protein sequence ID" value="MFC6760687.1"/>
    <property type="molecule type" value="Genomic_DNA"/>
</dbReference>